<evidence type="ECO:0000313" key="4">
    <source>
        <dbReference type="Proteomes" id="UP000755577"/>
    </source>
</evidence>
<reference evidence="2 3" key="1">
    <citation type="submission" date="2019-09" db="EMBL/GenBank/DDBJ databases">
        <authorList>
            <person name="Depoorter E."/>
        </authorList>
    </citation>
    <scope>NUCLEOTIDE SEQUENCE [LARGE SCALE GENOMIC DNA]</scope>
    <source>
        <strain evidence="2">LMG 20980</strain>
    </source>
</reference>
<dbReference type="RefSeq" id="WP_174926997.1">
    <property type="nucleotide sequence ID" value="NZ_CABVLY010000014.1"/>
</dbReference>
<evidence type="ECO:0008006" key="5">
    <source>
        <dbReference type="Google" id="ProtNLM"/>
    </source>
</evidence>
<name>A0A6P2GCN0_9BURK</name>
<protein>
    <recommendedName>
        <fullName evidence="5">Type II toxin-antitoxin system RelE/ParE family toxin</fullName>
    </recommendedName>
</protein>
<evidence type="ECO:0000313" key="1">
    <source>
        <dbReference type="EMBL" id="MBM2769782.1"/>
    </source>
</evidence>
<dbReference type="Proteomes" id="UP000755577">
    <property type="component" value="Unassembled WGS sequence"/>
</dbReference>
<keyword evidence="4" id="KW-1185">Reference proteome</keyword>
<dbReference type="Gene3D" id="3.30.2310.20">
    <property type="entry name" value="RelE-like"/>
    <property type="match status" value="1"/>
</dbReference>
<reference evidence="1 4" key="2">
    <citation type="submission" date="2021-02" db="EMBL/GenBank/DDBJ databases">
        <title>Draft genome of the type strains Burkholderia anthina DSM16086.</title>
        <authorList>
            <person name="Hertel R."/>
            <person name="Meissner J."/>
            <person name="Poehlein A."/>
            <person name="Daniel R."/>
            <person name="Commichau F.M."/>
        </authorList>
    </citation>
    <scope>NUCLEOTIDE SEQUENCE [LARGE SCALE GENOMIC DNA]</scope>
    <source>
        <strain evidence="1 4">DSM 16086</strain>
    </source>
</reference>
<dbReference type="EMBL" id="JAFCIQ010000021">
    <property type="protein sequence ID" value="MBM2769782.1"/>
    <property type="molecule type" value="Genomic_DNA"/>
</dbReference>
<evidence type="ECO:0000313" key="2">
    <source>
        <dbReference type="EMBL" id="VVU51016.1"/>
    </source>
</evidence>
<organism evidence="2 3">
    <name type="scientific">Burkholderia anthina</name>
    <dbReference type="NCBI Taxonomy" id="179879"/>
    <lineage>
        <taxon>Bacteria</taxon>
        <taxon>Pseudomonadati</taxon>
        <taxon>Pseudomonadota</taxon>
        <taxon>Betaproteobacteria</taxon>
        <taxon>Burkholderiales</taxon>
        <taxon>Burkholderiaceae</taxon>
        <taxon>Burkholderia</taxon>
        <taxon>Burkholderia cepacia complex</taxon>
    </lineage>
</organism>
<dbReference type="AlphaFoldDB" id="A0A6P2GCN0"/>
<dbReference type="InterPro" id="IPR035093">
    <property type="entry name" value="RelE/ParE_toxin_dom_sf"/>
</dbReference>
<accession>A0A6P2GCN0</accession>
<gene>
    <name evidence="2" type="ORF">BAN20980_03736</name>
    <name evidence="1" type="ORF">JQK92_25535</name>
</gene>
<dbReference type="GeneID" id="56501786"/>
<sequence length="108" mass="12097">MMFFVVVDEQKAGAGARGKWRRHPGARCAALSTTIDGRVWRHHDSRAAAYGIARPAAQLDAIAAGSELREYVTTHYLLLYALIEDTVHLLAIRHQRQVSFDPASRWPT</sequence>
<dbReference type="EMBL" id="CABVLY010000014">
    <property type="protein sequence ID" value="VVU51016.1"/>
    <property type="molecule type" value="Genomic_DNA"/>
</dbReference>
<proteinExistence type="predicted"/>
<dbReference type="Proteomes" id="UP000494201">
    <property type="component" value="Unassembled WGS sequence"/>
</dbReference>
<evidence type="ECO:0000313" key="3">
    <source>
        <dbReference type="Proteomes" id="UP000494201"/>
    </source>
</evidence>